<dbReference type="RefSeq" id="WP_369314168.1">
    <property type="nucleotide sequence ID" value="NZ_JBEHZE010000001.1"/>
</dbReference>
<evidence type="ECO:0000313" key="2">
    <source>
        <dbReference type="Proteomes" id="UP001560685"/>
    </source>
</evidence>
<dbReference type="EMBL" id="JBEHZE010000001">
    <property type="protein sequence ID" value="MEX6634178.1"/>
    <property type="molecule type" value="Genomic_DNA"/>
</dbReference>
<evidence type="ECO:0000313" key="1">
    <source>
        <dbReference type="EMBL" id="MEX6634178.1"/>
    </source>
</evidence>
<gene>
    <name evidence="1" type="ORF">ABFZ84_11545</name>
</gene>
<protein>
    <recommendedName>
        <fullName evidence="3">SH3 domain-containing protein</fullName>
    </recommendedName>
</protein>
<keyword evidence="2" id="KW-1185">Reference proteome</keyword>
<sequence length="108" mass="11705">MTALMEKGRVIIAGVCFSIAGLGAMGQPVIVRPGACAAQDSYLLARNSGAIININITDPQQGENEVIVFRQRSLDGWASQRLLKRFDLRLEDNGPTIRNSGVFCRGTQ</sequence>
<proteinExistence type="predicted"/>
<dbReference type="Proteomes" id="UP001560685">
    <property type="component" value="Unassembled WGS sequence"/>
</dbReference>
<comment type="caution">
    <text evidence="1">The sequence shown here is derived from an EMBL/GenBank/DDBJ whole genome shotgun (WGS) entry which is preliminary data.</text>
</comment>
<evidence type="ECO:0008006" key="3">
    <source>
        <dbReference type="Google" id="ProtNLM"/>
    </source>
</evidence>
<accession>A0ABV3Z6S4</accession>
<organism evidence="1 2">
    <name type="scientific">Hyphococcus lacteus</name>
    <dbReference type="NCBI Taxonomy" id="3143536"/>
    <lineage>
        <taxon>Bacteria</taxon>
        <taxon>Pseudomonadati</taxon>
        <taxon>Pseudomonadota</taxon>
        <taxon>Alphaproteobacteria</taxon>
        <taxon>Parvularculales</taxon>
        <taxon>Parvularculaceae</taxon>
        <taxon>Hyphococcus</taxon>
    </lineage>
</organism>
<reference evidence="1 2" key="1">
    <citation type="submission" date="2024-05" db="EMBL/GenBank/DDBJ databases">
        <title>Three bacterial strains, DH-69, EH-24, and ECK-19 isolated from coastal sediments.</title>
        <authorList>
            <person name="Ye Y.-Q."/>
            <person name="Du Z.-J."/>
        </authorList>
    </citation>
    <scope>NUCLEOTIDE SEQUENCE [LARGE SCALE GENOMIC DNA]</scope>
    <source>
        <strain evidence="1 2">ECK-19</strain>
    </source>
</reference>
<name>A0ABV3Z6S4_9PROT</name>